<proteinExistence type="predicted"/>
<evidence type="ECO:0000313" key="1">
    <source>
        <dbReference type="EMBL" id="KAA0192108.1"/>
    </source>
</evidence>
<protein>
    <recommendedName>
        <fullName evidence="3">ATP synthase-coupling factor B</fullName>
    </recommendedName>
</protein>
<keyword evidence="2" id="KW-1185">Reference proteome</keyword>
<reference evidence="1" key="1">
    <citation type="submission" date="2019-05" db="EMBL/GenBank/DDBJ databases">
        <title>Annotation for the trematode Fasciolopsis buski.</title>
        <authorList>
            <person name="Choi Y.-J."/>
        </authorList>
    </citation>
    <scope>NUCLEOTIDE SEQUENCE</scope>
    <source>
        <strain evidence="1">HT</strain>
        <tissue evidence="1">Whole worm</tissue>
    </source>
</reference>
<dbReference type="SMART" id="SM00367">
    <property type="entry name" value="LRR_CC"/>
    <property type="match status" value="2"/>
</dbReference>
<organism evidence="1 2">
    <name type="scientific">Fasciolopsis buskii</name>
    <dbReference type="NCBI Taxonomy" id="27845"/>
    <lineage>
        <taxon>Eukaryota</taxon>
        <taxon>Metazoa</taxon>
        <taxon>Spiralia</taxon>
        <taxon>Lophotrochozoa</taxon>
        <taxon>Platyhelminthes</taxon>
        <taxon>Trematoda</taxon>
        <taxon>Digenea</taxon>
        <taxon>Plagiorchiida</taxon>
        <taxon>Echinostomata</taxon>
        <taxon>Echinostomatoidea</taxon>
        <taxon>Fasciolidae</taxon>
        <taxon>Fasciolopsis</taxon>
    </lineage>
</organism>
<comment type="caution">
    <text evidence="1">The sequence shown here is derived from an EMBL/GenBank/DDBJ whole genome shotgun (WGS) entry which is preliminary data.</text>
</comment>
<dbReference type="InterPro" id="IPR006553">
    <property type="entry name" value="Leu-rich_rpt_Cys-con_subtyp"/>
</dbReference>
<name>A0A8E0VGB5_9TREM</name>
<feature type="non-terminal residue" evidence="1">
    <location>
        <position position="151"/>
    </location>
</feature>
<evidence type="ECO:0000313" key="2">
    <source>
        <dbReference type="Proteomes" id="UP000728185"/>
    </source>
</evidence>
<dbReference type="Proteomes" id="UP000728185">
    <property type="component" value="Unassembled WGS sequence"/>
</dbReference>
<dbReference type="InterPro" id="IPR032675">
    <property type="entry name" value="LRR_dom_sf"/>
</dbReference>
<dbReference type="OrthoDB" id="1708588at2759"/>
<dbReference type="SUPFAM" id="SSF52047">
    <property type="entry name" value="RNI-like"/>
    <property type="match status" value="1"/>
</dbReference>
<accession>A0A8E0VGB5</accession>
<dbReference type="AlphaFoldDB" id="A0A8E0VGB5"/>
<gene>
    <name evidence="1" type="ORF">FBUS_10249</name>
</gene>
<dbReference type="Gene3D" id="3.80.10.10">
    <property type="entry name" value="Ribonuclease Inhibitor"/>
    <property type="match status" value="1"/>
</dbReference>
<evidence type="ECO:0008006" key="3">
    <source>
        <dbReference type="Google" id="ProtNLM"/>
    </source>
</evidence>
<dbReference type="EMBL" id="LUCM01005902">
    <property type="protein sequence ID" value="KAA0192108.1"/>
    <property type="molecule type" value="Genomic_DNA"/>
</dbReference>
<sequence length="151" mass="17067">GLSELRYLRLRRCVHVDDHCLARVGRISSLQLLDVGECPRLTSKGIAALSHLNNLKRLIIQGNPQMEDRELVCLMLEDHLPNLYIDGVEYLRQLPEESREKIVALIAPSSDYNTQQPVLIDSPDNLSETNGTNKDFHLNTNEVHICNSAVQ</sequence>